<dbReference type="RefSeq" id="WP_052105089.1">
    <property type="nucleotide sequence ID" value="NZ_AXCZ01000036.1"/>
</dbReference>
<protein>
    <submittedName>
        <fullName evidence="3">Membrane protein</fullName>
    </submittedName>
</protein>
<accession>A0A0A0C037</accession>
<organism evidence="3 4">
    <name type="scientific">Cellulomonas bogoriensis 69B4 = DSM 16987</name>
    <dbReference type="NCBI Taxonomy" id="1386082"/>
    <lineage>
        <taxon>Bacteria</taxon>
        <taxon>Bacillati</taxon>
        <taxon>Actinomycetota</taxon>
        <taxon>Actinomycetes</taxon>
        <taxon>Micrococcales</taxon>
        <taxon>Cellulomonadaceae</taxon>
        <taxon>Cellulomonas</taxon>
    </lineage>
</organism>
<dbReference type="EMBL" id="AXCZ01000036">
    <property type="protein sequence ID" value="KGM13560.1"/>
    <property type="molecule type" value="Genomic_DNA"/>
</dbReference>
<feature type="transmembrane region" description="Helical" evidence="1">
    <location>
        <begin position="28"/>
        <end position="50"/>
    </location>
</feature>
<keyword evidence="1" id="KW-0472">Membrane</keyword>
<feature type="transmembrane region" description="Helical" evidence="1">
    <location>
        <begin position="237"/>
        <end position="257"/>
    </location>
</feature>
<keyword evidence="1" id="KW-0812">Transmembrane</keyword>
<evidence type="ECO:0000313" key="4">
    <source>
        <dbReference type="Proteomes" id="UP000054314"/>
    </source>
</evidence>
<evidence type="ECO:0000259" key="2">
    <source>
        <dbReference type="Pfam" id="PF02517"/>
    </source>
</evidence>
<feature type="transmembrane region" description="Helical" evidence="1">
    <location>
        <begin position="213"/>
        <end position="230"/>
    </location>
</feature>
<keyword evidence="4" id="KW-1185">Reference proteome</keyword>
<feature type="transmembrane region" description="Helical" evidence="1">
    <location>
        <begin position="62"/>
        <end position="79"/>
    </location>
</feature>
<feature type="transmembrane region" description="Helical" evidence="1">
    <location>
        <begin position="172"/>
        <end position="193"/>
    </location>
</feature>
<dbReference type="GO" id="GO:0080120">
    <property type="term" value="P:CAAX-box protein maturation"/>
    <property type="evidence" value="ECO:0007669"/>
    <property type="project" value="UniProtKB-ARBA"/>
</dbReference>
<feature type="transmembrane region" description="Helical" evidence="1">
    <location>
        <begin position="132"/>
        <end position="151"/>
    </location>
</feature>
<dbReference type="AlphaFoldDB" id="A0A0A0C037"/>
<feature type="domain" description="CAAX prenyl protease 2/Lysostaphin resistance protein A-like" evidence="2">
    <location>
        <begin position="138"/>
        <end position="248"/>
    </location>
</feature>
<dbReference type="Pfam" id="PF02517">
    <property type="entry name" value="Rce1-like"/>
    <property type="match status" value="1"/>
</dbReference>
<dbReference type="Proteomes" id="UP000054314">
    <property type="component" value="Unassembled WGS sequence"/>
</dbReference>
<proteinExistence type="predicted"/>
<keyword evidence="1" id="KW-1133">Transmembrane helix</keyword>
<feature type="transmembrane region" description="Helical" evidence="1">
    <location>
        <begin position="100"/>
        <end position="126"/>
    </location>
</feature>
<gene>
    <name evidence="3" type="ORF">N869_13190</name>
</gene>
<comment type="caution">
    <text evidence="3">The sequence shown here is derived from an EMBL/GenBank/DDBJ whole genome shotgun (WGS) entry which is preliminary data.</text>
</comment>
<evidence type="ECO:0000313" key="3">
    <source>
        <dbReference type="EMBL" id="KGM13560.1"/>
    </source>
</evidence>
<feature type="transmembrane region" description="Helical" evidence="1">
    <location>
        <begin position="277"/>
        <end position="295"/>
    </location>
</feature>
<dbReference type="GO" id="GO:0004175">
    <property type="term" value="F:endopeptidase activity"/>
    <property type="evidence" value="ECO:0007669"/>
    <property type="project" value="UniProtKB-ARBA"/>
</dbReference>
<name>A0A0A0C037_9CELL</name>
<dbReference type="InterPro" id="IPR003675">
    <property type="entry name" value="Rce1/LyrA-like_dom"/>
</dbReference>
<evidence type="ECO:0000256" key="1">
    <source>
        <dbReference type="SAM" id="Phobius"/>
    </source>
</evidence>
<sequence length="302" mass="30695">MSYQGDGPDVVSDEDTRHRDHAAAWSRALLAGLVAAVGIAAGIILGGALTSAVGLTGLPADLVSVVLVSALVLGLVHLARGRRTWHDLGLTGNRSTLVGVGTGFAAVAACAAVVLGPATAAGLVTWGPLDPGRVVVFLAVNTVLALLLEAFPEELALRGLAWTALRERYGPHLTAAATTAVFLVTAVLASVLITLPQALAGGQVRLSPVGEDPVAYLVLVTVLGLALGYARGATRVLTLGTAVGVHLGYLTVVRLTFAGAERDAGWSMTPATEGAVLVIPGFLVLAAVLLAALGARARRRRP</sequence>
<reference evidence="3 4" key="1">
    <citation type="submission" date="2013-08" db="EMBL/GenBank/DDBJ databases">
        <title>Genome sequencing of Cellulomonas bogoriensis 69B4.</title>
        <authorList>
            <person name="Chen F."/>
            <person name="Li Y."/>
            <person name="Wang G."/>
        </authorList>
    </citation>
    <scope>NUCLEOTIDE SEQUENCE [LARGE SCALE GENOMIC DNA]</scope>
    <source>
        <strain evidence="3 4">69B4</strain>
    </source>
</reference>